<proteinExistence type="inferred from homology"/>
<dbReference type="Proteomes" id="UP000431401">
    <property type="component" value="Unassembled WGS sequence"/>
</dbReference>
<dbReference type="RefSeq" id="WP_153346507.1">
    <property type="nucleotide sequence ID" value="NZ_WEGI01000011.1"/>
</dbReference>
<name>A0A7K0DVQ0_9NOCA</name>
<protein>
    <submittedName>
        <fullName evidence="4">Putative oxidoreductase</fullName>
        <ecNumber evidence="4">1.-.-.-</ecNumber>
    </submittedName>
</protein>
<evidence type="ECO:0000313" key="5">
    <source>
        <dbReference type="Proteomes" id="UP000431401"/>
    </source>
</evidence>
<dbReference type="GO" id="GO:0005829">
    <property type="term" value="C:cytosol"/>
    <property type="evidence" value="ECO:0007669"/>
    <property type="project" value="TreeGrafter"/>
</dbReference>
<evidence type="ECO:0000256" key="1">
    <source>
        <dbReference type="ARBA" id="ARBA00006484"/>
    </source>
</evidence>
<dbReference type="InterPro" id="IPR002347">
    <property type="entry name" value="SDR_fam"/>
</dbReference>
<dbReference type="OrthoDB" id="3212478at2"/>
<dbReference type="PRINTS" id="PR00081">
    <property type="entry name" value="GDHRDH"/>
</dbReference>
<reference evidence="4 5" key="1">
    <citation type="submission" date="2019-10" db="EMBL/GenBank/DDBJ databases">
        <title>Nocardia macrotermitis sp. nov. and Nocardia aurantia sp. nov., isolated from the gut of fungus growing-termite Macrotermes natalensis.</title>
        <authorList>
            <person name="Benndorf R."/>
            <person name="Schwitalla J."/>
            <person name="Martin K."/>
            <person name="De Beer W."/>
            <person name="Kaster A.-K."/>
            <person name="Vollmers J."/>
            <person name="Poulsen M."/>
            <person name="Beemelmanns C."/>
        </authorList>
    </citation>
    <scope>NUCLEOTIDE SEQUENCE [LARGE SCALE GENOMIC DNA]</scope>
    <source>
        <strain evidence="4 5">RB56</strain>
    </source>
</reference>
<keyword evidence="5" id="KW-1185">Reference proteome</keyword>
<evidence type="ECO:0000256" key="2">
    <source>
        <dbReference type="ARBA" id="ARBA00023002"/>
    </source>
</evidence>
<keyword evidence="2 4" id="KW-0560">Oxidoreductase</keyword>
<dbReference type="InterPro" id="IPR036291">
    <property type="entry name" value="NAD(P)-bd_dom_sf"/>
</dbReference>
<dbReference type="PRINTS" id="PR00080">
    <property type="entry name" value="SDRFAMILY"/>
</dbReference>
<dbReference type="SUPFAM" id="SSF51735">
    <property type="entry name" value="NAD(P)-binding Rossmann-fold domains"/>
    <property type="match status" value="1"/>
</dbReference>
<dbReference type="AlphaFoldDB" id="A0A7K0DVQ0"/>
<comment type="similarity">
    <text evidence="1 3">Belongs to the short-chain dehydrogenases/reductases (SDR) family.</text>
</comment>
<dbReference type="NCBIfam" id="NF006119">
    <property type="entry name" value="PRK08264.1-5"/>
    <property type="match status" value="1"/>
</dbReference>
<dbReference type="Pfam" id="PF00106">
    <property type="entry name" value="adh_short"/>
    <property type="match status" value="1"/>
</dbReference>
<gene>
    <name evidence="4" type="ORF">NRB56_51680</name>
</gene>
<organism evidence="4 5">
    <name type="scientific">Nocardia aurantia</name>
    <dbReference type="NCBI Taxonomy" id="2585199"/>
    <lineage>
        <taxon>Bacteria</taxon>
        <taxon>Bacillati</taxon>
        <taxon>Actinomycetota</taxon>
        <taxon>Actinomycetes</taxon>
        <taxon>Mycobacteriales</taxon>
        <taxon>Nocardiaceae</taxon>
        <taxon>Nocardia</taxon>
    </lineage>
</organism>
<comment type="caution">
    <text evidence="4">The sequence shown here is derived from an EMBL/GenBank/DDBJ whole genome shotgun (WGS) entry which is preliminary data.</text>
</comment>
<dbReference type="PANTHER" id="PTHR43391:SF91">
    <property type="entry name" value="OS04G0390700 PROTEIN"/>
    <property type="match status" value="1"/>
</dbReference>
<evidence type="ECO:0000256" key="3">
    <source>
        <dbReference type="RuleBase" id="RU000363"/>
    </source>
</evidence>
<dbReference type="EC" id="1.-.-.-" evidence="4"/>
<sequence length="237" mass="24629">MTSIKDSVALVTGGSRGIGSALVDELRVRGAAKIYATARDPRTIAHPDVIPLALELTDPDAAAALADQAPDVTILFNNAGTSLGSSFLDSPIAEVRREFDINFFGPLSVVRAFAPVLERNGGGHILTVHSVLSWLAVPGSDAYGASKAALWSQTNSLRLALRPSGIRVTGLHVGYVDTDLTAGLDVPKTSPHSVAAQALDGIEADVLEVLADDLTRQVKAGLAADPAVLYPQTVTSS</sequence>
<accession>A0A7K0DVQ0</accession>
<dbReference type="GO" id="GO:0016491">
    <property type="term" value="F:oxidoreductase activity"/>
    <property type="evidence" value="ECO:0007669"/>
    <property type="project" value="UniProtKB-KW"/>
</dbReference>
<dbReference type="PANTHER" id="PTHR43391">
    <property type="entry name" value="RETINOL DEHYDROGENASE-RELATED"/>
    <property type="match status" value="1"/>
</dbReference>
<evidence type="ECO:0000313" key="4">
    <source>
        <dbReference type="EMBL" id="MQY29577.1"/>
    </source>
</evidence>
<dbReference type="Gene3D" id="3.40.50.720">
    <property type="entry name" value="NAD(P)-binding Rossmann-like Domain"/>
    <property type="match status" value="1"/>
</dbReference>
<dbReference type="EMBL" id="WEGI01000011">
    <property type="protein sequence ID" value="MQY29577.1"/>
    <property type="molecule type" value="Genomic_DNA"/>
</dbReference>